<gene>
    <name evidence="1" type="ORF">KPZU09_39840</name>
</gene>
<sequence length="54" mass="5908">MTNNGANGVLMPVVDGKAGPTIRLQQRQLREINLARIVIAGGRLRWRRGLVTVA</sequence>
<reference evidence="1" key="1">
    <citation type="submission" date="2020-10" db="EMBL/GenBank/DDBJ databases">
        <title>Genome Sequence of ESBL Producing Zambian Clinical Strains.</title>
        <authorList>
            <person name="Shawa M."/>
            <person name="Furuta Y."/>
            <person name="Simbotwe M."/>
            <person name="Mulenga E."/>
            <person name="Mubanga M."/>
            <person name="Mulenga G."/>
            <person name="Kaile C."/>
            <person name="Zorigt T."/>
            <person name="Hang'ombe B."/>
            <person name="Higashi H."/>
        </authorList>
    </citation>
    <scope>NUCLEOTIDE SEQUENCE</scope>
    <source>
        <strain evidence="1">Zam_UTH_09</strain>
    </source>
</reference>
<accession>A0A919HVN3</accession>
<dbReference type="AlphaFoldDB" id="A0A919HVN3"/>
<evidence type="ECO:0000313" key="1">
    <source>
        <dbReference type="EMBL" id="GHK54248.1"/>
    </source>
</evidence>
<comment type="caution">
    <text evidence="1">The sequence shown here is derived from an EMBL/GenBank/DDBJ whole genome shotgun (WGS) entry which is preliminary data.</text>
</comment>
<protein>
    <submittedName>
        <fullName evidence="1">Uncharacterized protein</fullName>
    </submittedName>
</protein>
<organism evidence="1 2">
    <name type="scientific">Klebsiella pneumoniae</name>
    <dbReference type="NCBI Taxonomy" id="573"/>
    <lineage>
        <taxon>Bacteria</taxon>
        <taxon>Pseudomonadati</taxon>
        <taxon>Pseudomonadota</taxon>
        <taxon>Gammaproteobacteria</taxon>
        <taxon>Enterobacterales</taxon>
        <taxon>Enterobacteriaceae</taxon>
        <taxon>Klebsiella/Raoultella group</taxon>
        <taxon>Klebsiella</taxon>
        <taxon>Klebsiella pneumoniae complex</taxon>
    </lineage>
</organism>
<dbReference type="Proteomes" id="UP000655094">
    <property type="component" value="Unassembled WGS sequence"/>
</dbReference>
<dbReference type="EMBL" id="BNFF01000001">
    <property type="protein sequence ID" value="GHK54248.1"/>
    <property type="molecule type" value="Genomic_DNA"/>
</dbReference>
<name>A0A919HVN3_KLEPN</name>
<proteinExistence type="predicted"/>
<evidence type="ECO:0000313" key="2">
    <source>
        <dbReference type="Proteomes" id="UP000655094"/>
    </source>
</evidence>